<protein>
    <submittedName>
        <fullName evidence="2">Uncharacterized protein</fullName>
    </submittedName>
</protein>
<comment type="caution">
    <text evidence="2">The sequence shown here is derived from an EMBL/GenBank/DDBJ whole genome shotgun (WGS) entry which is preliminary data.</text>
</comment>
<dbReference type="AlphaFoldDB" id="A0A8J3PU22"/>
<feature type="transmembrane region" description="Helical" evidence="1">
    <location>
        <begin position="88"/>
        <end position="113"/>
    </location>
</feature>
<gene>
    <name evidence="2" type="ORF">Pka01_41760</name>
</gene>
<feature type="transmembrane region" description="Helical" evidence="1">
    <location>
        <begin position="54"/>
        <end position="72"/>
    </location>
</feature>
<dbReference type="RefSeq" id="WP_203884440.1">
    <property type="nucleotide sequence ID" value="NZ_BAABHH010000017.1"/>
</dbReference>
<name>A0A8J3PU22_9ACTN</name>
<evidence type="ECO:0000313" key="2">
    <source>
        <dbReference type="EMBL" id="GIG81049.1"/>
    </source>
</evidence>
<keyword evidence="1" id="KW-0472">Membrane</keyword>
<keyword evidence="3" id="KW-1185">Reference proteome</keyword>
<dbReference type="EMBL" id="BONV01000018">
    <property type="protein sequence ID" value="GIG81049.1"/>
    <property type="molecule type" value="Genomic_DNA"/>
</dbReference>
<organism evidence="2 3">
    <name type="scientific">Planotetraspora kaengkrachanensis</name>
    <dbReference type="NCBI Taxonomy" id="575193"/>
    <lineage>
        <taxon>Bacteria</taxon>
        <taxon>Bacillati</taxon>
        <taxon>Actinomycetota</taxon>
        <taxon>Actinomycetes</taxon>
        <taxon>Streptosporangiales</taxon>
        <taxon>Streptosporangiaceae</taxon>
        <taxon>Planotetraspora</taxon>
    </lineage>
</organism>
<evidence type="ECO:0000256" key="1">
    <source>
        <dbReference type="SAM" id="Phobius"/>
    </source>
</evidence>
<proteinExistence type="predicted"/>
<reference evidence="2 3" key="1">
    <citation type="submission" date="2021-01" db="EMBL/GenBank/DDBJ databases">
        <title>Whole genome shotgun sequence of Planotetraspora kaengkrachanensis NBRC 104272.</title>
        <authorList>
            <person name="Komaki H."/>
            <person name="Tamura T."/>
        </authorList>
    </citation>
    <scope>NUCLEOTIDE SEQUENCE [LARGE SCALE GENOMIC DNA]</scope>
    <source>
        <strain evidence="2 3">NBRC 104272</strain>
    </source>
</reference>
<keyword evidence="1" id="KW-0812">Transmembrane</keyword>
<feature type="transmembrane region" description="Helical" evidence="1">
    <location>
        <begin position="29"/>
        <end position="48"/>
    </location>
</feature>
<dbReference type="Proteomes" id="UP000630097">
    <property type="component" value="Unassembled WGS sequence"/>
</dbReference>
<keyword evidence="1" id="KW-1133">Transmembrane helix</keyword>
<feature type="transmembrane region" description="Helical" evidence="1">
    <location>
        <begin position="125"/>
        <end position="142"/>
    </location>
</feature>
<sequence length="157" mass="17269">MNPHDVQSSLDDIRRFQDTTRKEIVRQRFARPYVLLAALGLFIGLASIDLQSPWRTATLLLGFGLFAGVGIVQEHRAVVHRKPAGPEWLFWGGMSAGLMLLFGIFRIAAWAWFALPAQGLSSQGTLAAAATAATYVALTPLARRILQKITRRDGARV</sequence>
<evidence type="ECO:0000313" key="3">
    <source>
        <dbReference type="Proteomes" id="UP000630097"/>
    </source>
</evidence>
<accession>A0A8J3PU22</accession>